<dbReference type="InterPro" id="IPR029063">
    <property type="entry name" value="SAM-dependent_MTases_sf"/>
</dbReference>
<dbReference type="Proteomes" id="UP000263232">
    <property type="component" value="Chromosome"/>
</dbReference>
<dbReference type="GO" id="GO:0008757">
    <property type="term" value="F:S-adenosylmethionine-dependent methyltransferase activity"/>
    <property type="evidence" value="ECO:0007669"/>
    <property type="project" value="InterPro"/>
</dbReference>
<dbReference type="CDD" id="cd02440">
    <property type="entry name" value="AdoMet_MTases"/>
    <property type="match status" value="1"/>
</dbReference>
<dbReference type="OrthoDB" id="9811589at2"/>
<proteinExistence type="predicted"/>
<dbReference type="SUPFAM" id="SSF53335">
    <property type="entry name" value="S-adenosyl-L-methionine-dependent methyltransferases"/>
    <property type="match status" value="1"/>
</dbReference>
<evidence type="ECO:0000313" key="2">
    <source>
        <dbReference type="EMBL" id="AXY25157.1"/>
    </source>
</evidence>
<keyword evidence="3" id="KW-1185">Reference proteome</keyword>
<dbReference type="AlphaFoldDB" id="A0A347WJA0"/>
<dbReference type="InterPro" id="IPR013216">
    <property type="entry name" value="Methyltransf_11"/>
</dbReference>
<protein>
    <recommendedName>
        <fullName evidence="1">Methyltransferase type 11 domain-containing protein</fullName>
    </recommendedName>
</protein>
<dbReference type="PANTHER" id="PTHR43861:SF1">
    <property type="entry name" value="TRANS-ACONITATE 2-METHYLTRANSFERASE"/>
    <property type="match status" value="1"/>
</dbReference>
<gene>
    <name evidence="2" type="ORF">CL176_03430</name>
</gene>
<feature type="domain" description="Methyltransferase type 11" evidence="1">
    <location>
        <begin position="43"/>
        <end position="140"/>
    </location>
</feature>
<evidence type="ECO:0000259" key="1">
    <source>
        <dbReference type="Pfam" id="PF08241"/>
    </source>
</evidence>
<accession>A0A347WJA0</accession>
<dbReference type="KEGG" id="abae:CL176_03430"/>
<sequence>MVDINMAFRDISDVYDRFNNAEAYMDWFGLMFQLLPQGTQRFLDLGCGTGLLTQMLAALADEAVGIDVDSGMIDKALKAETVENLHFEQMDMTTLTFADESFTLLTAFLDTLCFLPNLASIKQTLAEAYRVLKPGGLFVFDVWQPEQMTDVFDGFNYSDVDEKGALLWHSFCTSEEEPYQVEHYLTVFDERESGFYERLETTLTERTYELETYRQALMQVGFAEANIQLLDEAAWEQYPEFAGRFVFIVEK</sequence>
<evidence type="ECO:0000313" key="3">
    <source>
        <dbReference type="Proteomes" id="UP000263232"/>
    </source>
</evidence>
<dbReference type="Pfam" id="PF08241">
    <property type="entry name" value="Methyltransf_11"/>
    <property type="match status" value="1"/>
</dbReference>
<name>A0A347WJA0_9LACT</name>
<dbReference type="PANTHER" id="PTHR43861">
    <property type="entry name" value="TRANS-ACONITATE 2-METHYLTRANSFERASE-RELATED"/>
    <property type="match status" value="1"/>
</dbReference>
<dbReference type="Gene3D" id="3.40.50.150">
    <property type="entry name" value="Vaccinia Virus protein VP39"/>
    <property type="match status" value="1"/>
</dbReference>
<dbReference type="Gene3D" id="2.20.25.110">
    <property type="entry name" value="S-adenosyl-L-methionine-dependent methyltransferases"/>
    <property type="match status" value="1"/>
</dbReference>
<organism evidence="2 3">
    <name type="scientific">Suicoccus acidiformans</name>
    <dbReference type="NCBI Taxonomy" id="2036206"/>
    <lineage>
        <taxon>Bacteria</taxon>
        <taxon>Bacillati</taxon>
        <taxon>Bacillota</taxon>
        <taxon>Bacilli</taxon>
        <taxon>Lactobacillales</taxon>
        <taxon>Aerococcaceae</taxon>
        <taxon>Suicoccus</taxon>
    </lineage>
</organism>
<dbReference type="EMBL" id="CP023434">
    <property type="protein sequence ID" value="AXY25157.1"/>
    <property type="molecule type" value="Genomic_DNA"/>
</dbReference>
<reference evidence="2 3" key="1">
    <citation type="submission" date="2017-09" db="EMBL/GenBank/DDBJ databases">
        <title>Complete genome sequence of Oxytococcus suis strain ZY16052.</title>
        <authorList>
            <person name="Li F."/>
        </authorList>
    </citation>
    <scope>NUCLEOTIDE SEQUENCE [LARGE SCALE GENOMIC DNA]</scope>
    <source>
        <strain evidence="2 3">ZY16052</strain>
    </source>
</reference>